<dbReference type="PANTHER" id="PTHR30093">
    <property type="entry name" value="GENERAL SECRETION PATHWAY PROTEIN G"/>
    <property type="match status" value="1"/>
</dbReference>
<dbReference type="InterPro" id="IPR013545">
    <property type="entry name" value="T2SS_protein-GspG_C"/>
</dbReference>
<keyword evidence="5 6" id="KW-0472">Membrane</keyword>
<comment type="subcellular location">
    <subcellularLocation>
        <location evidence="1">Membrane</location>
        <topology evidence="1">Single-pass membrane protein</topology>
    </subcellularLocation>
</comment>
<dbReference type="SUPFAM" id="SSF54523">
    <property type="entry name" value="Pili subunits"/>
    <property type="match status" value="1"/>
</dbReference>
<proteinExistence type="predicted"/>
<evidence type="ECO:0000256" key="5">
    <source>
        <dbReference type="ARBA" id="ARBA00023136"/>
    </source>
</evidence>
<dbReference type="InterPro" id="IPR000983">
    <property type="entry name" value="Bac_GSPG_pilin"/>
</dbReference>
<reference evidence="8" key="1">
    <citation type="submission" date="2020-10" db="EMBL/GenBank/DDBJ databases">
        <authorList>
            <person name="Gilroy R."/>
        </authorList>
    </citation>
    <scope>NUCLEOTIDE SEQUENCE</scope>
    <source>
        <strain evidence="8">35461</strain>
    </source>
</reference>
<evidence type="ECO:0000259" key="7">
    <source>
        <dbReference type="Pfam" id="PF08334"/>
    </source>
</evidence>
<evidence type="ECO:0000256" key="6">
    <source>
        <dbReference type="SAM" id="Phobius"/>
    </source>
</evidence>
<dbReference type="GO" id="GO:0015627">
    <property type="term" value="C:type II protein secretion system complex"/>
    <property type="evidence" value="ECO:0007669"/>
    <property type="project" value="InterPro"/>
</dbReference>
<sequence>MKRNRKLRRAGFTLVELLLVITILGILGTVVVMNFGDVGGDARKEATRQSIAAIDSAVTVYNVKVGKMPKDLKDLTVGINEDDQGLLKSADLNDAWGNPLEYKVDGRKYTIRSAGPDGQMNTEDDITN</sequence>
<dbReference type="NCBIfam" id="TIGR02532">
    <property type="entry name" value="IV_pilin_GFxxxE"/>
    <property type="match status" value="1"/>
</dbReference>
<gene>
    <name evidence="8" type="ORF">IAC79_00925</name>
</gene>
<name>A0A9D1NMC9_9BACT</name>
<evidence type="ECO:0000313" key="8">
    <source>
        <dbReference type="EMBL" id="HIV08664.1"/>
    </source>
</evidence>
<dbReference type="GO" id="GO:0016020">
    <property type="term" value="C:membrane"/>
    <property type="evidence" value="ECO:0007669"/>
    <property type="project" value="UniProtKB-SubCell"/>
</dbReference>
<dbReference type="AlphaFoldDB" id="A0A9D1NMC9"/>
<keyword evidence="3 6" id="KW-0812">Transmembrane</keyword>
<dbReference type="PANTHER" id="PTHR30093:SF44">
    <property type="entry name" value="TYPE II SECRETION SYSTEM CORE PROTEIN G"/>
    <property type="match status" value="1"/>
</dbReference>
<evidence type="ECO:0000256" key="4">
    <source>
        <dbReference type="ARBA" id="ARBA00022989"/>
    </source>
</evidence>
<dbReference type="Pfam" id="PF07963">
    <property type="entry name" value="N_methyl"/>
    <property type="match status" value="1"/>
</dbReference>
<evidence type="ECO:0000256" key="2">
    <source>
        <dbReference type="ARBA" id="ARBA00022481"/>
    </source>
</evidence>
<organism evidence="8 9">
    <name type="scientific">Candidatus Spyradenecus faecavium</name>
    <dbReference type="NCBI Taxonomy" id="2840947"/>
    <lineage>
        <taxon>Bacteria</taxon>
        <taxon>Pseudomonadati</taxon>
        <taxon>Lentisphaerota</taxon>
        <taxon>Lentisphaeria</taxon>
        <taxon>Lentisphaerales</taxon>
        <taxon>Lentisphaeraceae</taxon>
        <taxon>Lentisphaeraceae incertae sedis</taxon>
        <taxon>Candidatus Spyradenecus</taxon>
    </lineage>
</organism>
<dbReference type="InterPro" id="IPR012902">
    <property type="entry name" value="N_methyl_site"/>
</dbReference>
<evidence type="ECO:0000313" key="9">
    <source>
        <dbReference type="Proteomes" id="UP000886845"/>
    </source>
</evidence>
<accession>A0A9D1NMC9</accession>
<dbReference type="Pfam" id="PF08334">
    <property type="entry name" value="T2SSG"/>
    <property type="match status" value="1"/>
</dbReference>
<keyword evidence="4 6" id="KW-1133">Transmembrane helix</keyword>
<dbReference type="PROSITE" id="PS00409">
    <property type="entry name" value="PROKAR_NTER_METHYL"/>
    <property type="match status" value="1"/>
</dbReference>
<comment type="caution">
    <text evidence="8">The sequence shown here is derived from an EMBL/GenBank/DDBJ whole genome shotgun (WGS) entry which is preliminary data.</text>
</comment>
<dbReference type="Gene3D" id="3.30.700.10">
    <property type="entry name" value="Glycoprotein, Type 4 Pilin"/>
    <property type="match status" value="1"/>
</dbReference>
<feature type="domain" description="Type II secretion system protein GspG C-terminal" evidence="7">
    <location>
        <begin position="40"/>
        <end position="127"/>
    </location>
</feature>
<dbReference type="InterPro" id="IPR045584">
    <property type="entry name" value="Pilin-like"/>
</dbReference>
<feature type="transmembrane region" description="Helical" evidence="6">
    <location>
        <begin position="12"/>
        <end position="35"/>
    </location>
</feature>
<reference evidence="8" key="2">
    <citation type="journal article" date="2021" name="PeerJ">
        <title>Extensive microbial diversity within the chicken gut microbiome revealed by metagenomics and culture.</title>
        <authorList>
            <person name="Gilroy R."/>
            <person name="Ravi A."/>
            <person name="Getino M."/>
            <person name="Pursley I."/>
            <person name="Horton D.L."/>
            <person name="Alikhan N.F."/>
            <person name="Baker D."/>
            <person name="Gharbi K."/>
            <person name="Hall N."/>
            <person name="Watson M."/>
            <person name="Adriaenssens E.M."/>
            <person name="Foster-Nyarko E."/>
            <person name="Jarju S."/>
            <person name="Secka A."/>
            <person name="Antonio M."/>
            <person name="Oren A."/>
            <person name="Chaudhuri R.R."/>
            <person name="La Ragione R."/>
            <person name="Hildebrand F."/>
            <person name="Pallen M.J."/>
        </authorList>
    </citation>
    <scope>NUCLEOTIDE SEQUENCE</scope>
    <source>
        <strain evidence="8">35461</strain>
    </source>
</reference>
<dbReference type="Proteomes" id="UP000886845">
    <property type="component" value="Unassembled WGS sequence"/>
</dbReference>
<dbReference type="GO" id="GO:0015628">
    <property type="term" value="P:protein secretion by the type II secretion system"/>
    <property type="evidence" value="ECO:0007669"/>
    <property type="project" value="InterPro"/>
</dbReference>
<keyword evidence="2" id="KW-0488">Methylation</keyword>
<dbReference type="PRINTS" id="PR00813">
    <property type="entry name" value="BCTERIALGSPG"/>
</dbReference>
<evidence type="ECO:0000256" key="1">
    <source>
        <dbReference type="ARBA" id="ARBA00004167"/>
    </source>
</evidence>
<evidence type="ECO:0000256" key="3">
    <source>
        <dbReference type="ARBA" id="ARBA00022692"/>
    </source>
</evidence>
<protein>
    <submittedName>
        <fullName evidence="8">Type II secretion system protein GspG</fullName>
    </submittedName>
</protein>
<dbReference type="EMBL" id="DVOR01000031">
    <property type="protein sequence ID" value="HIV08664.1"/>
    <property type="molecule type" value="Genomic_DNA"/>
</dbReference>